<dbReference type="Proteomes" id="UP001176468">
    <property type="component" value="Unassembled WGS sequence"/>
</dbReference>
<name>A0ABT8ZU66_9SPHN</name>
<keyword evidence="2" id="KW-1185">Reference proteome</keyword>
<comment type="caution">
    <text evidence="1">The sequence shown here is derived from an EMBL/GenBank/DDBJ whole genome shotgun (WGS) entry which is preliminary data.</text>
</comment>
<evidence type="ECO:0000313" key="2">
    <source>
        <dbReference type="Proteomes" id="UP001176468"/>
    </source>
</evidence>
<dbReference type="EMBL" id="JAUQSZ010000001">
    <property type="protein sequence ID" value="MDO7841110.1"/>
    <property type="molecule type" value="Genomic_DNA"/>
</dbReference>
<dbReference type="RefSeq" id="WP_304559510.1">
    <property type="nucleotide sequence ID" value="NZ_JAUQSZ010000001.1"/>
</dbReference>
<reference evidence="1" key="1">
    <citation type="submission" date="2023-07" db="EMBL/GenBank/DDBJ databases">
        <authorList>
            <person name="Kim M.K."/>
        </authorList>
    </citation>
    <scope>NUCLEOTIDE SEQUENCE</scope>
    <source>
        <strain evidence="1">CA1-15</strain>
    </source>
</reference>
<evidence type="ECO:0000313" key="1">
    <source>
        <dbReference type="EMBL" id="MDO7841110.1"/>
    </source>
</evidence>
<accession>A0ABT8ZU66</accession>
<protein>
    <submittedName>
        <fullName evidence="1">Uncharacterized protein</fullName>
    </submittedName>
</protein>
<sequence>MSAPENGPAFPLDTGDAVYPGMSLRDYFAGQALAGLSGHMGVRSQDVERIATAAYARADAMLAVRKIGADY</sequence>
<organism evidence="1 2">
    <name type="scientific">Sphingomonas immobilis</name>
    <dbReference type="NCBI Taxonomy" id="3063997"/>
    <lineage>
        <taxon>Bacteria</taxon>
        <taxon>Pseudomonadati</taxon>
        <taxon>Pseudomonadota</taxon>
        <taxon>Alphaproteobacteria</taxon>
        <taxon>Sphingomonadales</taxon>
        <taxon>Sphingomonadaceae</taxon>
        <taxon>Sphingomonas</taxon>
    </lineage>
</organism>
<proteinExistence type="predicted"/>
<gene>
    <name evidence="1" type="ORF">Q5H94_02115</name>
</gene>